<dbReference type="Gene3D" id="2.30.330.10">
    <property type="entry name" value="SpoA-like"/>
    <property type="match status" value="1"/>
</dbReference>
<keyword evidence="2" id="KW-1003">Cell membrane</keyword>
<keyword evidence="9" id="KW-1185">Reference proteome</keyword>
<name>A0A059GC26_9PROT</name>
<dbReference type="GO" id="GO:0097588">
    <property type="term" value="P:archaeal or bacterial-type flagellum-dependent cell motility"/>
    <property type="evidence" value="ECO:0007669"/>
    <property type="project" value="UniProtKB-KW"/>
</dbReference>
<dbReference type="Proteomes" id="UP000024942">
    <property type="component" value="Unassembled WGS sequence"/>
</dbReference>
<accession>A0A059GC26</accession>
<dbReference type="Pfam" id="PF01052">
    <property type="entry name" value="FliMN_C"/>
    <property type="match status" value="1"/>
</dbReference>
<evidence type="ECO:0000256" key="2">
    <source>
        <dbReference type="ARBA" id="ARBA00022475"/>
    </source>
</evidence>
<organism evidence="8 9">
    <name type="scientific">Hyphomonas oceanitis SCH89</name>
    <dbReference type="NCBI Taxonomy" id="1280953"/>
    <lineage>
        <taxon>Bacteria</taxon>
        <taxon>Pseudomonadati</taxon>
        <taxon>Pseudomonadota</taxon>
        <taxon>Alphaproteobacteria</taxon>
        <taxon>Hyphomonadales</taxon>
        <taxon>Hyphomonadaceae</taxon>
        <taxon>Hyphomonas</taxon>
    </lineage>
</organism>
<dbReference type="PATRIC" id="fig|1280953.3.peg.364"/>
<evidence type="ECO:0000256" key="1">
    <source>
        <dbReference type="ARBA" id="ARBA00004202"/>
    </source>
</evidence>
<dbReference type="Gene3D" id="3.40.1550.10">
    <property type="entry name" value="CheC-like"/>
    <property type="match status" value="1"/>
</dbReference>
<dbReference type="GO" id="GO:0006935">
    <property type="term" value="P:chemotaxis"/>
    <property type="evidence" value="ECO:0007669"/>
    <property type="project" value="UniProtKB-KW"/>
</dbReference>
<dbReference type="InterPro" id="IPR028976">
    <property type="entry name" value="CheC-like_sf"/>
</dbReference>
<dbReference type="InterPro" id="IPR036429">
    <property type="entry name" value="SpoA-like_sf"/>
</dbReference>
<evidence type="ECO:0000313" key="9">
    <source>
        <dbReference type="Proteomes" id="UP000024942"/>
    </source>
</evidence>
<evidence type="ECO:0000259" key="7">
    <source>
        <dbReference type="Pfam" id="PF01052"/>
    </source>
</evidence>
<dbReference type="EMBL" id="ARYL01000002">
    <property type="protein sequence ID" value="KDA04033.1"/>
    <property type="molecule type" value="Genomic_DNA"/>
</dbReference>
<keyword evidence="5" id="KW-0472">Membrane</keyword>
<dbReference type="eggNOG" id="COG1886">
    <property type="taxonomic scope" value="Bacteria"/>
</dbReference>
<evidence type="ECO:0000256" key="4">
    <source>
        <dbReference type="ARBA" id="ARBA00022779"/>
    </source>
</evidence>
<dbReference type="STRING" id="1280953.HOC_01806"/>
<sequence>MPSTADDGWDMSPRRESAVVLEMPTSFETFDAVKEKPILREKLSSAEIEALLRPDLSDMAPEPAPLPPAKVVDRAIPDLDTPAVLTPRTDVPEDALRVAARLSLALRQGCGLRAAATVKAVSDGTFASALATSTVETGQAIACFAAPNGEIVAMLSLSAELANALIESACGGKPGAYTPRELTPVDAALLEGLVRPLGTGISSSLSFARIETDAEFAAALARPGAVDVIDLDVRFEQSRMPARLILASDDLFDTGPVPGNGQGMVTAAPAHAPKAAPVTAVLTARIASLSVPLSRLTDLKAGSTLLLGLPADQPVELLSGGRNGPVAAEAQIGRKGAHMALRITKRGPALR</sequence>
<evidence type="ECO:0000256" key="6">
    <source>
        <dbReference type="ARBA" id="ARBA00025044"/>
    </source>
</evidence>
<dbReference type="InterPro" id="IPR001543">
    <property type="entry name" value="FliN-like_C"/>
</dbReference>
<feature type="domain" description="Flagellar motor switch protein FliN-like C-terminal" evidence="7">
    <location>
        <begin position="281"/>
        <end position="345"/>
    </location>
</feature>
<comment type="subcellular location">
    <subcellularLocation>
        <location evidence="1">Cell membrane</location>
        <topology evidence="1">Peripheral membrane protein</topology>
    </subcellularLocation>
</comment>
<evidence type="ECO:0000256" key="5">
    <source>
        <dbReference type="ARBA" id="ARBA00023136"/>
    </source>
</evidence>
<keyword evidence="4" id="KW-0283">Flagellar rotation</keyword>
<comment type="caution">
    <text evidence="8">The sequence shown here is derived from an EMBL/GenBank/DDBJ whole genome shotgun (WGS) entry which is preliminary data.</text>
</comment>
<dbReference type="AlphaFoldDB" id="A0A059GC26"/>
<evidence type="ECO:0000313" key="8">
    <source>
        <dbReference type="EMBL" id="KDA04033.1"/>
    </source>
</evidence>
<protein>
    <submittedName>
        <fullName evidence="8">SPOA domain-containing protein</fullName>
    </submittedName>
</protein>
<proteinExistence type="predicted"/>
<dbReference type="SUPFAM" id="SSF101801">
    <property type="entry name" value="Surface presentation of antigens (SPOA)"/>
    <property type="match status" value="1"/>
</dbReference>
<keyword evidence="3" id="KW-0145">Chemotaxis</keyword>
<comment type="function">
    <text evidence="6">FliM is one of three proteins (FliG, FliN, FliM) that forms the rotor-mounted switch complex (C ring), located at the base of the basal body. This complex interacts with the CheY and CheZ chemotaxis proteins, in addition to contacting components of the motor that determine the direction of flagellar rotation.</text>
</comment>
<reference evidence="8 9" key="1">
    <citation type="journal article" date="2014" name="Antonie Van Leeuwenhoek">
        <title>Hyphomonas beringensis sp. nov. and Hyphomonas chukchiensis sp. nov., isolated from surface seawater of the Bering Sea and Chukchi Sea.</title>
        <authorList>
            <person name="Li C."/>
            <person name="Lai Q."/>
            <person name="Li G."/>
            <person name="Dong C."/>
            <person name="Wang J."/>
            <person name="Liao Y."/>
            <person name="Shao Z."/>
        </authorList>
    </citation>
    <scope>NUCLEOTIDE SEQUENCE [LARGE SCALE GENOMIC DNA]</scope>
    <source>
        <strain evidence="8 9">SCH89</strain>
    </source>
</reference>
<dbReference type="GO" id="GO:0005886">
    <property type="term" value="C:plasma membrane"/>
    <property type="evidence" value="ECO:0007669"/>
    <property type="project" value="UniProtKB-SubCell"/>
</dbReference>
<evidence type="ECO:0000256" key="3">
    <source>
        <dbReference type="ARBA" id="ARBA00022500"/>
    </source>
</evidence>
<gene>
    <name evidence="8" type="ORF">HOC_01806</name>
</gene>